<evidence type="ECO:0000313" key="3">
    <source>
        <dbReference type="Proteomes" id="UP000283895"/>
    </source>
</evidence>
<sequence length="659" mass="71953">MPQRVREAINRQVRLTATGIAPILPIRPPNTAGQLPQYAPPPPLPSPPKPRDAGMNTGDFAGAAATMGPAESVRKSMTEDPILKEAGLLSKERMNASFFSQSPSMLDMHVEPRFRVFPTWLQGKNSKELGSLEGARIPSGSTEADAQQQQQQQNESRQAKAPSSQHDTVEPTALQETQVFNLAPDFTPSNEESHAASDESIAPVELVKPKEPVQPERPIFEQLFSEERPRGDSYWQIANRLKATFSAVDKGSGSDSSLEREAPAWRPQPGQSIFGQLFPDQVDPTSGQSEDAWRGPTWEPLAPPEDSLLVSLRNEVRSWIPEDQQDRIVGPQPGEYGSHSTVVVISGLSPSLTDTDFYRIAPEGKHVEGWAGGLVKVVQARESITYEPLGQYYLMFYSRPSALAYVDEVKRLHALSRKLLHAPAASGREVARGALDQAPATPQPYLTDEERAAVRSFTLLSPSLPLNISVRLWNTQLVADIAAKSNIGDVVQALRPEATTPAKVLLKLNPSGGGGGGGGGLTTDELWLTLRDDGRERSAPWVLANLSRGIMPVKPKFNAAQSGIKVKAKPVPVPLEMDDDVYDEESGEPVVGQLPPAAAAERSGERLSNGADRHERFSRFVLTFTQPAIARRFVRCWHKRIIHDAELGRNVVVDAVALM</sequence>
<feature type="region of interest" description="Disordered" evidence="1">
    <location>
        <begin position="131"/>
        <end position="170"/>
    </location>
</feature>
<organism evidence="2 3">
    <name type="scientific">Cytospora schulzeri</name>
    <dbReference type="NCBI Taxonomy" id="448051"/>
    <lineage>
        <taxon>Eukaryota</taxon>
        <taxon>Fungi</taxon>
        <taxon>Dikarya</taxon>
        <taxon>Ascomycota</taxon>
        <taxon>Pezizomycotina</taxon>
        <taxon>Sordariomycetes</taxon>
        <taxon>Sordariomycetidae</taxon>
        <taxon>Diaporthales</taxon>
        <taxon>Cytosporaceae</taxon>
        <taxon>Cytospora</taxon>
    </lineage>
</organism>
<reference evidence="2 3" key="1">
    <citation type="submission" date="2015-09" db="EMBL/GenBank/DDBJ databases">
        <title>Host preference determinants of Valsa canker pathogens revealed by comparative genomics.</title>
        <authorList>
            <person name="Yin Z."/>
            <person name="Huang L."/>
        </authorList>
    </citation>
    <scope>NUCLEOTIDE SEQUENCE [LARGE SCALE GENOMIC DNA]</scope>
    <source>
        <strain evidence="2 3">03-1</strain>
    </source>
</reference>
<comment type="caution">
    <text evidence="2">The sequence shown here is derived from an EMBL/GenBank/DDBJ whole genome shotgun (WGS) entry which is preliminary data.</text>
</comment>
<evidence type="ECO:0000313" key="2">
    <source>
        <dbReference type="EMBL" id="ROW09681.1"/>
    </source>
</evidence>
<dbReference type="Proteomes" id="UP000283895">
    <property type="component" value="Unassembled WGS sequence"/>
</dbReference>
<dbReference type="OrthoDB" id="5332316at2759"/>
<gene>
    <name evidence="2" type="ORF">VMCG_02472</name>
</gene>
<feature type="region of interest" description="Disordered" evidence="1">
    <location>
        <begin position="23"/>
        <end position="79"/>
    </location>
</feature>
<dbReference type="EMBL" id="LKEA01000004">
    <property type="protein sequence ID" value="ROW09681.1"/>
    <property type="molecule type" value="Genomic_DNA"/>
</dbReference>
<accession>A0A423X1K4</accession>
<protein>
    <submittedName>
        <fullName evidence="2">Uncharacterized protein</fullName>
    </submittedName>
</protein>
<evidence type="ECO:0000256" key="1">
    <source>
        <dbReference type="SAM" id="MobiDB-lite"/>
    </source>
</evidence>
<proteinExistence type="predicted"/>
<feature type="region of interest" description="Disordered" evidence="1">
    <location>
        <begin position="182"/>
        <end position="212"/>
    </location>
</feature>
<name>A0A423X1K4_9PEZI</name>
<feature type="region of interest" description="Disordered" evidence="1">
    <location>
        <begin position="585"/>
        <end position="608"/>
    </location>
</feature>
<feature type="compositionally biased region" description="Pro residues" evidence="1">
    <location>
        <begin position="38"/>
        <end position="48"/>
    </location>
</feature>
<dbReference type="AlphaFoldDB" id="A0A423X1K4"/>
<keyword evidence="3" id="KW-1185">Reference proteome</keyword>